<reference evidence="1 2" key="1">
    <citation type="submission" date="2022-10" db="EMBL/GenBank/DDBJ databases">
        <title>Pararhodobacter sp. nov., isolated from marine algae.</title>
        <authorList>
            <person name="Choi B.J."/>
            <person name="Kim J.M."/>
            <person name="Lee J.K."/>
            <person name="Choi D.G."/>
            <person name="Jeon C.O."/>
        </authorList>
    </citation>
    <scope>NUCLEOTIDE SEQUENCE [LARGE SCALE GENOMIC DNA]</scope>
    <source>
        <strain evidence="1 2">ZQ420</strain>
    </source>
</reference>
<evidence type="ECO:0000313" key="1">
    <source>
        <dbReference type="EMBL" id="MCW1932019.1"/>
    </source>
</evidence>
<proteinExistence type="predicted"/>
<protein>
    <submittedName>
        <fullName evidence="1">Uncharacterized protein</fullName>
    </submittedName>
</protein>
<dbReference type="RefSeq" id="WP_264505091.1">
    <property type="nucleotide sequence ID" value="NZ_JAPDFL010000001.1"/>
</dbReference>
<keyword evidence="2" id="KW-1185">Reference proteome</keyword>
<name>A0ABT3GWW2_9RHOB</name>
<organism evidence="1 2">
    <name type="scientific">Pararhodobacter zhoushanensis</name>
    <dbReference type="NCBI Taxonomy" id="2479545"/>
    <lineage>
        <taxon>Bacteria</taxon>
        <taxon>Pseudomonadati</taxon>
        <taxon>Pseudomonadota</taxon>
        <taxon>Alphaproteobacteria</taxon>
        <taxon>Rhodobacterales</taxon>
        <taxon>Paracoccaceae</taxon>
        <taxon>Pararhodobacter</taxon>
    </lineage>
</organism>
<sequence>MTDDPYPLGAILVGIPLGAMLEDCNCGFDDCKKADVNQTATAGRLTDTMLWLRDALLNTHVVRCAWRAVPDADTSVGKQFPSWRAALTTGWGYFRAALI</sequence>
<gene>
    <name evidence="1" type="ORF">OKW52_07020</name>
</gene>
<dbReference type="Proteomes" id="UP001208938">
    <property type="component" value="Unassembled WGS sequence"/>
</dbReference>
<accession>A0ABT3GWW2</accession>
<evidence type="ECO:0000313" key="2">
    <source>
        <dbReference type="Proteomes" id="UP001208938"/>
    </source>
</evidence>
<comment type="caution">
    <text evidence="1">The sequence shown here is derived from an EMBL/GenBank/DDBJ whole genome shotgun (WGS) entry which is preliminary data.</text>
</comment>
<dbReference type="EMBL" id="JAPDFL010000001">
    <property type="protein sequence ID" value="MCW1932019.1"/>
    <property type="molecule type" value="Genomic_DNA"/>
</dbReference>